<dbReference type="EMBL" id="CP000750">
    <property type="protein sequence ID" value="ABS03744.1"/>
    <property type="molecule type" value="Genomic_DNA"/>
</dbReference>
<gene>
    <name evidence="1" type="ordered locus">Krad_2263</name>
</gene>
<protein>
    <submittedName>
        <fullName evidence="1">Uncharacterized protein</fullName>
    </submittedName>
</protein>
<dbReference type="OrthoDB" id="4605093at2"/>
<organism evidence="1 2">
    <name type="scientific">Kineococcus radiotolerans (strain ATCC BAA-149 / DSM 14245 / SRS30216)</name>
    <dbReference type="NCBI Taxonomy" id="266940"/>
    <lineage>
        <taxon>Bacteria</taxon>
        <taxon>Bacillati</taxon>
        <taxon>Actinomycetota</taxon>
        <taxon>Actinomycetes</taxon>
        <taxon>Kineosporiales</taxon>
        <taxon>Kineosporiaceae</taxon>
        <taxon>Kineococcus</taxon>
    </lineage>
</organism>
<name>A6WAA5_KINRD</name>
<dbReference type="eggNOG" id="COG4886">
    <property type="taxonomic scope" value="Bacteria"/>
</dbReference>
<dbReference type="SUPFAM" id="SSF52058">
    <property type="entry name" value="L domain-like"/>
    <property type="match status" value="1"/>
</dbReference>
<dbReference type="RefSeq" id="WP_012088037.1">
    <property type="nucleotide sequence ID" value="NC_009664.2"/>
</dbReference>
<dbReference type="InterPro" id="IPR032675">
    <property type="entry name" value="LRR_dom_sf"/>
</dbReference>
<dbReference type="KEGG" id="kra:Krad_2263"/>
<reference evidence="2" key="1">
    <citation type="journal article" date="2008" name="PLoS ONE">
        <title>Survival in nuclear waste, extreme resistance, and potential applications gleaned from the genome sequence of Kineococcus radiotolerans SRS30216.</title>
        <authorList>
            <person name="Bagwell C.E."/>
            <person name="Bhat S."/>
            <person name="Hawkins G.M."/>
            <person name="Smith B.W."/>
            <person name="Biswas T."/>
            <person name="Hoover T.R."/>
            <person name="Saunders E."/>
            <person name="Han C.S."/>
            <person name="Tsodikov O.V."/>
            <person name="Shimkets L.J."/>
        </authorList>
    </citation>
    <scope>NUCLEOTIDE SEQUENCE [LARGE SCALE GENOMIC DNA]</scope>
    <source>
        <strain evidence="2">ATCC BAA-149 / DSM 14245 / SRS30216</strain>
    </source>
</reference>
<evidence type="ECO:0000313" key="1">
    <source>
        <dbReference type="EMBL" id="ABS03744.1"/>
    </source>
</evidence>
<proteinExistence type="predicted"/>
<evidence type="ECO:0000313" key="2">
    <source>
        <dbReference type="Proteomes" id="UP000001116"/>
    </source>
</evidence>
<dbReference type="HOGENOM" id="CLU_955725_0_0_11"/>
<keyword evidence="2" id="KW-1185">Reference proteome</keyword>
<dbReference type="Gene3D" id="3.80.10.10">
    <property type="entry name" value="Ribonuclease Inhibitor"/>
    <property type="match status" value="1"/>
</dbReference>
<accession>A6WAA5</accession>
<sequence length="291" mass="31846">MRSAASRLAGADRAQLVVFEVEDTDLTFLTDLPPLHDLRVLYSAVKTVDAIAYHAKTLQTLELMLGWHPVTVQPLAQLHALRQLYLSRSGRPAVRDVPEALAHLRQLEHLILYGTKMPSLEDLASLPKLTGLALKVGSITSLDGLADLTALRFFEAWQVRGLSDLTPVAASPTLEVLYLESLRRAELPDFSTAVSLQHVKMDNLPLTAGLAGLAAAPRLRQVSITRRVFSEEEVAVLRGHPSLEAAFVPLRGRGLSDEDFQLGLRRPDEEPFTAYAAGVMGLPNLHEPTST</sequence>
<dbReference type="Proteomes" id="UP000001116">
    <property type="component" value="Chromosome"/>
</dbReference>
<dbReference type="AlphaFoldDB" id="A6WAA5"/>